<reference evidence="1 2" key="1">
    <citation type="journal article" date="2021" name="bioRxiv">
        <title>Chromosome-scale and haplotype-resolved genome assembly of a tetraploid potato cultivar.</title>
        <authorList>
            <person name="Sun H."/>
            <person name="Jiao W.-B."/>
            <person name="Krause K."/>
            <person name="Campoy J.A."/>
            <person name="Goel M."/>
            <person name="Folz-Donahue K."/>
            <person name="Kukat C."/>
            <person name="Huettel B."/>
            <person name="Schneeberger K."/>
        </authorList>
    </citation>
    <scope>NUCLEOTIDE SEQUENCE [LARGE SCALE GENOMIC DNA]</scope>
    <source>
        <strain evidence="1">SolTubOtavaFocal</strain>
        <tissue evidence="1">Leaves</tissue>
    </source>
</reference>
<evidence type="ECO:0000313" key="1">
    <source>
        <dbReference type="EMBL" id="KAH0754585.1"/>
    </source>
</evidence>
<dbReference type="EMBL" id="JAIVGD010000018">
    <property type="protein sequence ID" value="KAH0754585.1"/>
    <property type="molecule type" value="Genomic_DNA"/>
</dbReference>
<keyword evidence="2" id="KW-1185">Reference proteome</keyword>
<accession>A0ABQ7UUZ7</accession>
<evidence type="ECO:0000313" key="2">
    <source>
        <dbReference type="Proteomes" id="UP000826656"/>
    </source>
</evidence>
<comment type="caution">
    <text evidence="1">The sequence shown here is derived from an EMBL/GenBank/DDBJ whole genome shotgun (WGS) entry which is preliminary data.</text>
</comment>
<protein>
    <submittedName>
        <fullName evidence="1">Uncharacterized protein</fullName>
    </submittedName>
</protein>
<name>A0ABQ7UUZ7_SOLTU</name>
<organism evidence="1 2">
    <name type="scientific">Solanum tuberosum</name>
    <name type="common">Potato</name>
    <dbReference type="NCBI Taxonomy" id="4113"/>
    <lineage>
        <taxon>Eukaryota</taxon>
        <taxon>Viridiplantae</taxon>
        <taxon>Streptophyta</taxon>
        <taxon>Embryophyta</taxon>
        <taxon>Tracheophyta</taxon>
        <taxon>Spermatophyta</taxon>
        <taxon>Magnoliopsida</taxon>
        <taxon>eudicotyledons</taxon>
        <taxon>Gunneridae</taxon>
        <taxon>Pentapetalae</taxon>
        <taxon>asterids</taxon>
        <taxon>lamiids</taxon>
        <taxon>Solanales</taxon>
        <taxon>Solanaceae</taxon>
        <taxon>Solanoideae</taxon>
        <taxon>Solaneae</taxon>
        <taxon>Solanum</taxon>
    </lineage>
</organism>
<dbReference type="Proteomes" id="UP000826656">
    <property type="component" value="Unassembled WGS sequence"/>
</dbReference>
<gene>
    <name evidence="1" type="ORF">KY290_024855</name>
</gene>
<sequence>MQDNWYFYLAKVAKLLGRPPHPHELLRKTHIKANNKFVDQKSENTYDAIMSNIATSSQPEDGASVSPIIYFSQIYLDEVGGVKKAHIYGQAPFYGHVGVSSSSTSRPPNLDFNAWMNECVGQCMQTMKEEMKNEKRSEIREKIRQEMRE</sequence>
<proteinExistence type="predicted"/>
<dbReference type="Pfam" id="PF03004">
    <property type="entry name" value="Transposase_24"/>
    <property type="match status" value="1"/>
</dbReference>
<dbReference type="InterPro" id="IPR004252">
    <property type="entry name" value="Probable_transposase_24"/>
</dbReference>